<keyword evidence="2" id="KW-1185">Reference proteome</keyword>
<dbReference type="AlphaFoldDB" id="A0A6A4HNT1"/>
<evidence type="ECO:0000313" key="2">
    <source>
        <dbReference type="Proteomes" id="UP000799118"/>
    </source>
</evidence>
<name>A0A6A4HNT1_9AGAR</name>
<gene>
    <name evidence="1" type="ORF">BT96DRAFT_1019069</name>
</gene>
<organism evidence="1 2">
    <name type="scientific">Gymnopus androsaceus JB14</name>
    <dbReference type="NCBI Taxonomy" id="1447944"/>
    <lineage>
        <taxon>Eukaryota</taxon>
        <taxon>Fungi</taxon>
        <taxon>Dikarya</taxon>
        <taxon>Basidiomycota</taxon>
        <taxon>Agaricomycotina</taxon>
        <taxon>Agaricomycetes</taxon>
        <taxon>Agaricomycetidae</taxon>
        <taxon>Agaricales</taxon>
        <taxon>Marasmiineae</taxon>
        <taxon>Omphalotaceae</taxon>
        <taxon>Gymnopus</taxon>
    </lineage>
</organism>
<proteinExistence type="predicted"/>
<accession>A0A6A4HNT1</accession>
<evidence type="ECO:0000313" key="1">
    <source>
        <dbReference type="EMBL" id="KAE9400119.1"/>
    </source>
</evidence>
<reference evidence="1" key="1">
    <citation type="journal article" date="2019" name="Environ. Microbiol.">
        <title>Fungal ecological strategies reflected in gene transcription - a case study of two litter decomposers.</title>
        <authorList>
            <person name="Barbi F."/>
            <person name="Kohler A."/>
            <person name="Barry K."/>
            <person name="Baskaran P."/>
            <person name="Daum C."/>
            <person name="Fauchery L."/>
            <person name="Ihrmark K."/>
            <person name="Kuo A."/>
            <person name="LaButti K."/>
            <person name="Lipzen A."/>
            <person name="Morin E."/>
            <person name="Grigoriev I.V."/>
            <person name="Henrissat B."/>
            <person name="Lindahl B."/>
            <person name="Martin F."/>
        </authorList>
    </citation>
    <scope>NUCLEOTIDE SEQUENCE</scope>
    <source>
        <strain evidence="1">JB14</strain>
    </source>
</reference>
<protein>
    <submittedName>
        <fullName evidence="1">Uncharacterized protein</fullName>
    </submittedName>
</protein>
<dbReference type="Proteomes" id="UP000799118">
    <property type="component" value="Unassembled WGS sequence"/>
</dbReference>
<dbReference type="EMBL" id="ML769460">
    <property type="protein sequence ID" value="KAE9400119.1"/>
    <property type="molecule type" value="Genomic_DNA"/>
</dbReference>
<sequence length="235" mass="26493">MTRGHGSDKQALGVEEILRQVVGSSRNSLLVVQLERDWAVFCLSSALSLHRVQRPQQSLRETKLAKIHHVRAGTTSSTMDTILLLRQTQTLPERIPILSPLVSGSYRSFCCYYARERKEGRFGGWNCWGWIWDGTCCECVMHSDVHLDMEHDTDDLIWTYGLSFLVMTFQLVTTATNRIDTQTDVGIRIPSFQSFAFGFVDRRSSYAASPSSARPWVSNAAAALPTYVISYTGFN</sequence>